<comment type="caution">
    <text evidence="3">The sequence shown here is derived from an EMBL/GenBank/DDBJ whole genome shotgun (WGS) entry which is preliminary data.</text>
</comment>
<name>A0A2G8KHD0_STIJA</name>
<evidence type="ECO:0000259" key="1">
    <source>
        <dbReference type="Pfam" id="PF17789"/>
    </source>
</evidence>
<dbReference type="Proteomes" id="UP000230750">
    <property type="component" value="Unassembled WGS sequence"/>
</dbReference>
<dbReference type="Gene3D" id="2.60.40.1940">
    <property type="match status" value="1"/>
</dbReference>
<gene>
    <name evidence="3" type="ORF">BSL78_15767</name>
</gene>
<evidence type="ECO:0000313" key="4">
    <source>
        <dbReference type="Proteomes" id="UP000230750"/>
    </source>
</evidence>
<dbReference type="PANTHER" id="PTHR11412:SF166">
    <property type="entry name" value="NTR DOMAIN-CONTAINING PROTEIN"/>
    <property type="match status" value="1"/>
</dbReference>
<protein>
    <submittedName>
        <fullName evidence="3">Complement component C3</fullName>
    </submittedName>
</protein>
<proteinExistence type="predicted"/>
<dbReference type="InterPro" id="IPR050473">
    <property type="entry name" value="A2M/Complement_sys"/>
</dbReference>
<evidence type="ECO:0000313" key="3">
    <source>
        <dbReference type="EMBL" id="PIK47380.1"/>
    </source>
</evidence>
<reference evidence="3 4" key="1">
    <citation type="journal article" date="2017" name="PLoS Biol.">
        <title>The sea cucumber genome provides insights into morphological evolution and visceral regeneration.</title>
        <authorList>
            <person name="Zhang X."/>
            <person name="Sun L."/>
            <person name="Yuan J."/>
            <person name="Sun Y."/>
            <person name="Gao Y."/>
            <person name="Zhang L."/>
            <person name="Li S."/>
            <person name="Dai H."/>
            <person name="Hamel J.F."/>
            <person name="Liu C."/>
            <person name="Yu Y."/>
            <person name="Liu S."/>
            <person name="Lin W."/>
            <person name="Guo K."/>
            <person name="Jin S."/>
            <person name="Xu P."/>
            <person name="Storey K.B."/>
            <person name="Huan P."/>
            <person name="Zhang T."/>
            <person name="Zhou Y."/>
            <person name="Zhang J."/>
            <person name="Lin C."/>
            <person name="Li X."/>
            <person name="Xing L."/>
            <person name="Huo D."/>
            <person name="Sun M."/>
            <person name="Wang L."/>
            <person name="Mercier A."/>
            <person name="Li F."/>
            <person name="Yang H."/>
            <person name="Xiang J."/>
        </authorList>
    </citation>
    <scope>NUCLEOTIDE SEQUENCE [LARGE SCALE GENOMIC DNA]</scope>
    <source>
        <strain evidence="3">Shaxun</strain>
        <tissue evidence="3">Muscle</tissue>
    </source>
</reference>
<dbReference type="Pfam" id="PF17791">
    <property type="entry name" value="MG3"/>
    <property type="match status" value="1"/>
</dbReference>
<dbReference type="InterPro" id="IPR041555">
    <property type="entry name" value="MG3"/>
</dbReference>
<feature type="domain" description="Macroglobulin" evidence="2">
    <location>
        <begin position="23"/>
        <end position="100"/>
    </location>
</feature>
<keyword evidence="4" id="KW-1185">Reference proteome</keyword>
<feature type="domain" description="Macroglobulin" evidence="1">
    <location>
        <begin position="148"/>
        <end position="238"/>
    </location>
</feature>
<dbReference type="InterPro" id="IPR013783">
    <property type="entry name" value="Ig-like_fold"/>
</dbReference>
<dbReference type="InterPro" id="IPR040839">
    <property type="entry name" value="MG4"/>
</dbReference>
<dbReference type="PANTHER" id="PTHR11412">
    <property type="entry name" value="MACROGLOBULIN / COMPLEMENT"/>
    <property type="match status" value="1"/>
</dbReference>
<dbReference type="EMBL" id="MRZV01000584">
    <property type="protein sequence ID" value="PIK47380.1"/>
    <property type="molecule type" value="Genomic_DNA"/>
</dbReference>
<accession>A0A2G8KHD0</accession>
<evidence type="ECO:0000259" key="2">
    <source>
        <dbReference type="Pfam" id="PF17791"/>
    </source>
</evidence>
<dbReference type="Pfam" id="PF17789">
    <property type="entry name" value="MG4"/>
    <property type="match status" value="1"/>
</dbReference>
<sequence length="275" mass="30706">MCEPVSESNFGSMLEAKEPVQSVLPTFEVKLTTPGYILDGQVAVDITVSARYVFDKPVRGVFYAKVGVLGFDGEIDIKLKKSGQMLATGLGHFRINMEDLGENWFAESEGRRLYLEVSVLESASGRSGNVSDISTKFVQSPYQFKWDRTVRWFKKGLPYEIKVDLAYPNGKAASRVNVEVSATGIMNDGQEQVLFGEQRQNGENRPTLSTTNNRGQVNFRIYVPSDCQTIQIQVKFKHLEQIVGNMPNLCFIALKETKLQTVGNKWEGACSTPSR</sequence>
<dbReference type="AlphaFoldDB" id="A0A2G8KHD0"/>
<dbReference type="Gene3D" id="2.60.40.10">
    <property type="entry name" value="Immunoglobulins"/>
    <property type="match status" value="1"/>
</dbReference>
<dbReference type="STRING" id="307972.A0A2G8KHD0"/>
<dbReference type="OrthoDB" id="6359008at2759"/>
<organism evidence="3 4">
    <name type="scientific">Stichopus japonicus</name>
    <name type="common">Sea cucumber</name>
    <dbReference type="NCBI Taxonomy" id="307972"/>
    <lineage>
        <taxon>Eukaryota</taxon>
        <taxon>Metazoa</taxon>
        <taxon>Echinodermata</taxon>
        <taxon>Eleutherozoa</taxon>
        <taxon>Echinozoa</taxon>
        <taxon>Holothuroidea</taxon>
        <taxon>Aspidochirotacea</taxon>
        <taxon>Aspidochirotida</taxon>
        <taxon>Stichopodidae</taxon>
        <taxon>Apostichopus</taxon>
    </lineage>
</organism>